<evidence type="ECO:0000313" key="1">
    <source>
        <dbReference type="EMBL" id="SDK37850.1"/>
    </source>
</evidence>
<evidence type="ECO:0000313" key="2">
    <source>
        <dbReference type="Proteomes" id="UP000198629"/>
    </source>
</evidence>
<keyword evidence="2" id="KW-1185">Reference proteome</keyword>
<gene>
    <name evidence="1" type="ORF">SAMN05192566_1133</name>
</gene>
<dbReference type="Proteomes" id="UP000198629">
    <property type="component" value="Unassembled WGS sequence"/>
</dbReference>
<dbReference type="EMBL" id="FNFX01000002">
    <property type="protein sequence ID" value="SDK37850.1"/>
    <property type="molecule type" value="Genomic_DNA"/>
</dbReference>
<dbReference type="STRING" id="492660.SAMN05192566_1133"/>
<proteinExistence type="predicted"/>
<dbReference type="AlphaFoldDB" id="A0A1G9BFB6"/>
<protein>
    <recommendedName>
        <fullName evidence="3">DUF2946 domain-containing protein</fullName>
    </recommendedName>
</protein>
<accession>A0A1G9BFB6</accession>
<sequence length="107" mass="11378">MAANVMSLQMALAEQAWSSVAQPHQAEMPCHHMAGDQQEKQQAADHHAPASHHCTVCGFCMASTGVAHLDTFPHVSIIAQTAAAPLFEAAPVHSQTYPPAIKPPIFS</sequence>
<evidence type="ECO:0008006" key="3">
    <source>
        <dbReference type="Google" id="ProtNLM"/>
    </source>
</evidence>
<reference evidence="2" key="1">
    <citation type="submission" date="2016-10" db="EMBL/GenBank/DDBJ databases">
        <authorList>
            <person name="Varghese N."/>
            <person name="Submissions S."/>
        </authorList>
    </citation>
    <scope>NUCLEOTIDE SEQUENCE [LARGE SCALE GENOMIC DNA]</scope>
    <source>
        <strain evidence="2">CBMB127</strain>
    </source>
</reference>
<organism evidence="1 2">
    <name type="scientific">Methylophilus rhizosphaerae</name>
    <dbReference type="NCBI Taxonomy" id="492660"/>
    <lineage>
        <taxon>Bacteria</taxon>
        <taxon>Pseudomonadati</taxon>
        <taxon>Pseudomonadota</taxon>
        <taxon>Betaproteobacteria</taxon>
        <taxon>Nitrosomonadales</taxon>
        <taxon>Methylophilaceae</taxon>
        <taxon>Methylophilus</taxon>
    </lineage>
</organism>
<name>A0A1G9BFB6_9PROT</name>